<evidence type="ECO:0000313" key="3">
    <source>
        <dbReference type="EMBL" id="CAE4603315.1"/>
    </source>
</evidence>
<feature type="signal peptide" evidence="1">
    <location>
        <begin position="1"/>
        <end position="22"/>
    </location>
</feature>
<protein>
    <submittedName>
        <fullName evidence="3">Uncharacterized protein</fullName>
    </submittedName>
</protein>
<gene>
    <name evidence="2" type="ORF">DBRI00130_LOCUS12876</name>
    <name evidence="3" type="ORF">DBRI00130_LOCUS12877</name>
</gene>
<accession>A0A6V2ED45</accession>
<reference evidence="3" key="1">
    <citation type="submission" date="2021-01" db="EMBL/GenBank/DDBJ databases">
        <authorList>
            <person name="Corre E."/>
            <person name="Pelletier E."/>
            <person name="Niang G."/>
            <person name="Scheremetjew M."/>
            <person name="Finn R."/>
            <person name="Kale V."/>
            <person name="Holt S."/>
            <person name="Cochrane G."/>
            <person name="Meng A."/>
            <person name="Brown T."/>
            <person name="Cohen L."/>
        </authorList>
    </citation>
    <scope>NUCLEOTIDE SEQUENCE</scope>
    <source>
        <strain evidence="3">GSO104</strain>
    </source>
</reference>
<feature type="chain" id="PRO_5036192577" evidence="1">
    <location>
        <begin position="23"/>
        <end position="226"/>
    </location>
</feature>
<name>A0A6V2ED45_9STRA</name>
<keyword evidence="1" id="KW-0732">Signal</keyword>
<organism evidence="3">
    <name type="scientific">Ditylum brightwellii</name>
    <dbReference type="NCBI Taxonomy" id="49249"/>
    <lineage>
        <taxon>Eukaryota</taxon>
        <taxon>Sar</taxon>
        <taxon>Stramenopiles</taxon>
        <taxon>Ochrophyta</taxon>
        <taxon>Bacillariophyta</taxon>
        <taxon>Mediophyceae</taxon>
        <taxon>Lithodesmiophycidae</taxon>
        <taxon>Lithodesmiales</taxon>
        <taxon>Lithodesmiaceae</taxon>
        <taxon>Ditylum</taxon>
    </lineage>
</organism>
<evidence type="ECO:0000313" key="2">
    <source>
        <dbReference type="EMBL" id="CAE4603314.1"/>
    </source>
</evidence>
<evidence type="ECO:0000256" key="1">
    <source>
        <dbReference type="SAM" id="SignalP"/>
    </source>
</evidence>
<dbReference type="EMBL" id="HBNS01016049">
    <property type="protein sequence ID" value="CAE4603315.1"/>
    <property type="molecule type" value="Transcribed_RNA"/>
</dbReference>
<proteinExistence type="predicted"/>
<dbReference type="AlphaFoldDB" id="A0A6V2ED45"/>
<dbReference type="EMBL" id="HBNS01016048">
    <property type="protein sequence ID" value="CAE4603314.1"/>
    <property type="molecule type" value="Transcribed_RNA"/>
</dbReference>
<sequence>MMNRCITLLAFALLLCVSFTNAVTKEMAGSGAERRLEDPEKGMYTELVYMEKMCDDFTVQRINETAGFQIGDVISFNCELYEKAIRFGSHGGELKGFTYWTCSVASFVDFFVNLQEFSAVIIWDCTITDYIGCPCEDGADDDLGDGSYIRNQGIAIGIGPFGPGDQEGVLWERFHSHEGIFATTGGVIQAKGISGQMEVIWDMYKMTWFHVYHVEAWNLGPQPDYW</sequence>